<evidence type="ECO:0000313" key="2">
    <source>
        <dbReference type="Proteomes" id="UP000324252"/>
    </source>
</evidence>
<protein>
    <submittedName>
        <fullName evidence="1">Uncharacterized protein</fullName>
    </submittedName>
</protein>
<reference evidence="1 2" key="1">
    <citation type="submission" date="2016-11" db="EMBL/GenBank/DDBJ databases">
        <authorList>
            <person name="Varghese N."/>
            <person name="Submissions S."/>
        </authorList>
    </citation>
    <scope>NUCLEOTIDE SEQUENCE [LARGE SCALE GENOMIC DNA]</scope>
    <source>
        <strain evidence="1 2">DSM 29620</strain>
    </source>
</reference>
<dbReference type="EMBL" id="FQZZ01000019">
    <property type="protein sequence ID" value="SHL03053.1"/>
    <property type="molecule type" value="Genomic_DNA"/>
</dbReference>
<sequence length="133" mass="15678">MNLPVLGEPFLLLERDGSHLVDAVDKFIPVEVFLDLKHRQDVSDRPFPRIRFWELTTTVPFDEHCVGLMTVFSVNTDDKTVDKAKIELLWNRPLNKLTGEALIHITNRWRVLHRFRGEKFCFLCLELLKKFCK</sequence>
<organism evidence="1 2">
    <name type="scientific">Lutimaribacter pacificus</name>
    <dbReference type="NCBI Taxonomy" id="391948"/>
    <lineage>
        <taxon>Bacteria</taxon>
        <taxon>Pseudomonadati</taxon>
        <taxon>Pseudomonadota</taxon>
        <taxon>Alphaproteobacteria</taxon>
        <taxon>Rhodobacterales</taxon>
        <taxon>Roseobacteraceae</taxon>
        <taxon>Lutimaribacter</taxon>
    </lineage>
</organism>
<evidence type="ECO:0000313" key="1">
    <source>
        <dbReference type="EMBL" id="SHL03053.1"/>
    </source>
</evidence>
<dbReference type="AlphaFoldDB" id="A0A1H0P8X6"/>
<accession>A0A1H0P8X6</accession>
<name>A0A1H0P8X6_9RHOB</name>
<keyword evidence="2" id="KW-1185">Reference proteome</keyword>
<proteinExistence type="predicted"/>
<dbReference type="Proteomes" id="UP000324252">
    <property type="component" value="Unassembled WGS sequence"/>
</dbReference>
<gene>
    <name evidence="1" type="ORF">SAMN05444142_1194</name>
</gene>